<sequence length="115" mass="13107">MKKSTIFSLLFLSFIVLGTLSFTSSKKVIAVVFNKEMTKKDLLSLQKNLKEKNIILVFNQMKFTKNRLSYIDFSIDFGDGFSGTSKSEITKSKEIGFVRDYNEDAEQPFVVGDLK</sequence>
<organism evidence="1 2">
    <name type="scientific">Epilithonimonas lactis</name>
    <dbReference type="NCBI Taxonomy" id="421072"/>
    <lineage>
        <taxon>Bacteria</taxon>
        <taxon>Pseudomonadati</taxon>
        <taxon>Bacteroidota</taxon>
        <taxon>Flavobacteriia</taxon>
        <taxon>Flavobacteriales</taxon>
        <taxon>Weeksellaceae</taxon>
        <taxon>Chryseobacterium group</taxon>
        <taxon>Epilithonimonas</taxon>
    </lineage>
</organism>
<evidence type="ECO:0000313" key="1">
    <source>
        <dbReference type="EMBL" id="KFC23946.1"/>
    </source>
</evidence>
<reference evidence="1 2" key="1">
    <citation type="submission" date="2014-07" db="EMBL/GenBank/DDBJ databases">
        <title>Epilithonimonas lactis LMG 22401 Genome.</title>
        <authorList>
            <person name="Pipes S.E."/>
            <person name="Stropko S.J."/>
        </authorList>
    </citation>
    <scope>NUCLEOTIDE SEQUENCE [LARGE SCALE GENOMIC DNA]</scope>
    <source>
        <strain evidence="1 2">LMG 24401</strain>
    </source>
</reference>
<dbReference type="RefSeq" id="WP_034974073.1">
    <property type="nucleotide sequence ID" value="NZ_FOFI01000002.1"/>
</dbReference>
<evidence type="ECO:0000313" key="2">
    <source>
        <dbReference type="Proteomes" id="UP000028623"/>
    </source>
</evidence>
<dbReference type="eggNOG" id="ENOG5033NKK">
    <property type="taxonomic scope" value="Bacteria"/>
</dbReference>
<dbReference type="EMBL" id="JPLY01000001">
    <property type="protein sequence ID" value="KFC23946.1"/>
    <property type="molecule type" value="Genomic_DNA"/>
</dbReference>
<keyword evidence="2" id="KW-1185">Reference proteome</keyword>
<proteinExistence type="predicted"/>
<dbReference type="OrthoDB" id="1260260at2"/>
<dbReference type="Proteomes" id="UP000028623">
    <property type="component" value="Unassembled WGS sequence"/>
</dbReference>
<name>A0A085BNA1_9FLAO</name>
<gene>
    <name evidence="1" type="ORF">IO89_05160</name>
</gene>
<dbReference type="STRING" id="421072.SAMN04488097_2009"/>
<protein>
    <submittedName>
        <fullName evidence="1">Uncharacterized protein</fullName>
    </submittedName>
</protein>
<comment type="caution">
    <text evidence="1">The sequence shown here is derived from an EMBL/GenBank/DDBJ whole genome shotgun (WGS) entry which is preliminary data.</text>
</comment>
<dbReference type="AlphaFoldDB" id="A0A085BNA1"/>
<accession>A0A085BNA1</accession>